<reference evidence="2 3" key="1">
    <citation type="submission" date="2019-03" db="EMBL/GenBank/DDBJ databases">
        <title>Nematode-trapping fungi genome.</title>
        <authorList>
            <person name="Vidal-Diez De Ulzurrun G."/>
        </authorList>
    </citation>
    <scope>NUCLEOTIDE SEQUENCE [LARGE SCALE GENOMIC DNA]</scope>
    <source>
        <strain evidence="2 3">TWF154</strain>
    </source>
</reference>
<sequence>MSLGVGQRNRLRQPRPRLVFVTYSAVVTGSETQDGKPSGSNTEPNPNLKQSKLPFVEDTGDLLKEEQKNKEKAELEESEKKSKKDAKLKKELQDRQRGVDQPSWTGRERKWPETHDNAKRYFLEKYILEYCKWMADDPKYNDNHKAKRANCRIFYQTKANTTTRLIFGHDAVRPDD</sequence>
<proteinExistence type="predicted"/>
<evidence type="ECO:0000313" key="3">
    <source>
        <dbReference type="Proteomes" id="UP000297595"/>
    </source>
</evidence>
<dbReference type="EMBL" id="SOZJ01000002">
    <property type="protein sequence ID" value="TGJ72272.1"/>
    <property type="molecule type" value="Genomic_DNA"/>
</dbReference>
<feature type="compositionally biased region" description="Polar residues" evidence="1">
    <location>
        <begin position="38"/>
        <end position="50"/>
    </location>
</feature>
<dbReference type="AlphaFoldDB" id="A0A7C8KR28"/>
<accession>A0A7C8KR28</accession>
<protein>
    <submittedName>
        <fullName evidence="2">Uncharacterized protein</fullName>
    </submittedName>
</protein>
<feature type="region of interest" description="Disordered" evidence="1">
    <location>
        <begin position="27"/>
        <end position="111"/>
    </location>
</feature>
<organism evidence="2 3">
    <name type="scientific">Orbilia oligospora</name>
    <name type="common">Nematode-trapping fungus</name>
    <name type="synonym">Arthrobotrys oligospora</name>
    <dbReference type="NCBI Taxonomy" id="2813651"/>
    <lineage>
        <taxon>Eukaryota</taxon>
        <taxon>Fungi</taxon>
        <taxon>Dikarya</taxon>
        <taxon>Ascomycota</taxon>
        <taxon>Pezizomycotina</taxon>
        <taxon>Orbiliomycetes</taxon>
        <taxon>Orbiliales</taxon>
        <taxon>Orbiliaceae</taxon>
        <taxon>Orbilia</taxon>
    </lineage>
</organism>
<comment type="caution">
    <text evidence="2">The sequence shown here is derived from an EMBL/GenBank/DDBJ whole genome shotgun (WGS) entry which is preliminary data.</text>
</comment>
<feature type="compositionally biased region" description="Basic and acidic residues" evidence="1">
    <location>
        <begin position="88"/>
        <end position="98"/>
    </location>
</feature>
<feature type="compositionally biased region" description="Basic and acidic residues" evidence="1">
    <location>
        <begin position="61"/>
        <end position="82"/>
    </location>
</feature>
<evidence type="ECO:0000256" key="1">
    <source>
        <dbReference type="SAM" id="MobiDB-lite"/>
    </source>
</evidence>
<dbReference type="Proteomes" id="UP000297595">
    <property type="component" value="Unassembled WGS sequence"/>
</dbReference>
<gene>
    <name evidence="2" type="ORF">EYR41_004179</name>
</gene>
<name>A0A7C8KR28_ORBOL</name>
<evidence type="ECO:0000313" key="2">
    <source>
        <dbReference type="EMBL" id="TGJ72272.1"/>
    </source>
</evidence>